<dbReference type="GeneID" id="68097789"/>
<accession>A0AA88GKS3</accession>
<keyword evidence="3" id="KW-1185">Reference proteome</keyword>
<protein>
    <submittedName>
        <fullName evidence="2">Uncharacterized protein</fullName>
    </submittedName>
</protein>
<comment type="caution">
    <text evidence="2">The sequence shown here is derived from an EMBL/GenBank/DDBJ whole genome shotgun (WGS) entry which is preliminary data.</text>
</comment>
<keyword evidence="1" id="KW-0732">Signal</keyword>
<proteinExistence type="predicted"/>
<dbReference type="AlphaFoldDB" id="A0AA88GKS3"/>
<feature type="signal peptide" evidence="1">
    <location>
        <begin position="1"/>
        <end position="23"/>
    </location>
</feature>
<evidence type="ECO:0000313" key="2">
    <source>
        <dbReference type="EMBL" id="KAG2382754.1"/>
    </source>
</evidence>
<organism evidence="2 3">
    <name type="scientific">Naegleria lovaniensis</name>
    <name type="common">Amoeba</name>
    <dbReference type="NCBI Taxonomy" id="51637"/>
    <lineage>
        <taxon>Eukaryota</taxon>
        <taxon>Discoba</taxon>
        <taxon>Heterolobosea</taxon>
        <taxon>Tetramitia</taxon>
        <taxon>Eutetramitia</taxon>
        <taxon>Vahlkampfiidae</taxon>
        <taxon>Naegleria</taxon>
    </lineage>
</organism>
<gene>
    <name evidence="2" type="ORF">C9374_005334</name>
</gene>
<evidence type="ECO:0000256" key="1">
    <source>
        <dbReference type="SAM" id="SignalP"/>
    </source>
</evidence>
<dbReference type="Proteomes" id="UP000816034">
    <property type="component" value="Unassembled WGS sequence"/>
</dbReference>
<dbReference type="RefSeq" id="XP_044548433.1">
    <property type="nucleotide sequence ID" value="XM_044695073.1"/>
</dbReference>
<feature type="chain" id="PRO_5041667603" evidence="1">
    <location>
        <begin position="24"/>
        <end position="408"/>
    </location>
</feature>
<sequence length="408" mass="43685">MSQLQPRCFLSVVILVLLSLTTASFSFASEEFSVRSTQDVCTSVLTPVSDSVPAGQTKLISGPYRSAVCPSGKYVSKYTVIVKSTDGSLFNTIVKDVNSNTFTQVSEDSITCLNRELANTFQYISQFYLSVKCNNQLFACPIEFFENAECTDITTELRVSAVEKSGSYDVLVGMFYGGSLMTSANGTVAFSIEGVDANNKNEYIAFNAGTSSSLSGGTASFNGVFPLGPVGNFRFVAKKDNLIGFSANFTKVVPAKDYASSWIGTYKIKSECDQAKCCCPTPNVVITRIDNNSIKIKASTAAGQCTNSQLDYTLYSPQYSGILSEDYFACPYGSAALNFTTSTLRFGSSCSYTFDKISAATSTPPAAASSRAVGNSKKANTGYSVNSSTVNMWVIMAVIVQIALMACM</sequence>
<reference evidence="2 3" key="1">
    <citation type="journal article" date="2018" name="BMC Genomics">
        <title>The genome of Naegleria lovaniensis, the basis for a comparative approach to unravel pathogenicity factors of the human pathogenic amoeba N. fowleri.</title>
        <authorList>
            <person name="Liechti N."/>
            <person name="Schurch N."/>
            <person name="Bruggmann R."/>
            <person name="Wittwer M."/>
        </authorList>
    </citation>
    <scope>NUCLEOTIDE SEQUENCE [LARGE SCALE GENOMIC DNA]</scope>
    <source>
        <strain evidence="2 3">ATCC 30569</strain>
    </source>
</reference>
<dbReference type="EMBL" id="PYSW02000023">
    <property type="protein sequence ID" value="KAG2382754.1"/>
    <property type="molecule type" value="Genomic_DNA"/>
</dbReference>
<name>A0AA88GKS3_NAELO</name>
<evidence type="ECO:0000313" key="3">
    <source>
        <dbReference type="Proteomes" id="UP000816034"/>
    </source>
</evidence>